<name>A0ABS6EQ45_9FIRM</name>
<accession>A0ABS6EQ45</accession>
<evidence type="ECO:0000313" key="2">
    <source>
        <dbReference type="EMBL" id="MBU5489367.1"/>
    </source>
</evidence>
<evidence type="ECO:0000313" key="3">
    <source>
        <dbReference type="Proteomes" id="UP000783588"/>
    </source>
</evidence>
<keyword evidence="3" id="KW-1185">Reference proteome</keyword>
<feature type="transmembrane region" description="Helical" evidence="1">
    <location>
        <begin position="36"/>
        <end position="57"/>
    </location>
</feature>
<dbReference type="RefSeq" id="WP_216468968.1">
    <property type="nucleotide sequence ID" value="NZ_JAHLQI010000001.1"/>
</dbReference>
<gene>
    <name evidence="2" type="ORF">KQI75_01770</name>
</gene>
<keyword evidence="1" id="KW-0812">Transmembrane</keyword>
<keyword evidence="1" id="KW-0472">Membrane</keyword>
<evidence type="ECO:0000256" key="1">
    <source>
        <dbReference type="SAM" id="Phobius"/>
    </source>
</evidence>
<protein>
    <submittedName>
        <fullName evidence="2">Uncharacterized protein</fullName>
    </submittedName>
</protein>
<dbReference type="EMBL" id="JAHLQI010000001">
    <property type="protein sequence ID" value="MBU5489367.1"/>
    <property type="molecule type" value="Genomic_DNA"/>
</dbReference>
<feature type="transmembrane region" description="Helical" evidence="1">
    <location>
        <begin position="6"/>
        <end position="24"/>
    </location>
</feature>
<proteinExistence type="predicted"/>
<comment type="caution">
    <text evidence="2">The sequence shown here is derived from an EMBL/GenBank/DDBJ whole genome shotgun (WGS) entry which is preliminary data.</text>
</comment>
<keyword evidence="1" id="KW-1133">Transmembrane helix</keyword>
<organism evidence="2 3">
    <name type="scientific">Butyricicoccus intestinisimiae</name>
    <dbReference type="NCBI Taxonomy" id="2841509"/>
    <lineage>
        <taxon>Bacteria</taxon>
        <taxon>Bacillati</taxon>
        <taxon>Bacillota</taxon>
        <taxon>Clostridia</taxon>
        <taxon>Eubacteriales</taxon>
        <taxon>Butyricicoccaceae</taxon>
        <taxon>Butyricicoccus</taxon>
    </lineage>
</organism>
<reference evidence="2 3" key="1">
    <citation type="submission" date="2021-06" db="EMBL/GenBank/DDBJ databases">
        <authorList>
            <person name="Sun Q."/>
            <person name="Li D."/>
        </authorList>
    </citation>
    <scope>NUCLEOTIDE SEQUENCE [LARGE SCALE GENOMIC DNA]</scope>
    <source>
        <strain evidence="2 3">MSJd-7</strain>
    </source>
</reference>
<sequence>MIKLLSLCIFICVCICAASIIKYFRGTQRGKTRKRTVYELAIIIVCLLLVVTMFHIMNVSSEWFNTPEEAWKTIESYNQKDFEPICKIEGSNICVFVERSKEDGFGIDTYISVKQDNKWRQMSGKDKIIEKYSNGLQCTVCYSEDCQEAIVVVSPLESTEKQSQSSIIVDSQNSTFSERKIQRTDGTYYYQYETILASIDENYWIEINGEKIKP</sequence>
<dbReference type="Proteomes" id="UP000783588">
    <property type="component" value="Unassembled WGS sequence"/>
</dbReference>